<comment type="similarity">
    <text evidence="1">Belongs to the HAD-like hydrolase superfamily. CbbY/CbbZ/Gph/YieH family.</text>
</comment>
<accession>A0A2T0MDF1</accession>
<dbReference type="NCBIfam" id="TIGR01990">
    <property type="entry name" value="bPGM"/>
    <property type="match status" value="1"/>
</dbReference>
<dbReference type="InterPro" id="IPR023198">
    <property type="entry name" value="PGP-like_dom2"/>
</dbReference>
<feature type="binding site" evidence="4">
    <location>
        <position position="62"/>
    </location>
    <ligand>
        <name>Mg(2+)</name>
        <dbReference type="ChEBI" id="CHEBI:18420"/>
    </ligand>
</feature>
<feature type="binding site" evidence="3">
    <location>
        <begin position="97"/>
        <end position="102"/>
    </location>
    <ligand>
        <name>substrate</name>
    </ligand>
</feature>
<sequence>MRYLFNGLLTKKEGVNWKNTPFRHSAVNFSENITLSPFFLNIFRYFFVLKTDLTMIKGFIFDLDGVITDTAEQHYVAWKKLSDENGWSFDRELNDKLRGISRLDSIQVILEHNNITLDEDTIGKLANQKNEKYVESLDDVTPEDFLPGAKELLTHLRTEGFHVALGSASKNASKVLQQLNALGYFDVIGDGNSVTESKPNPAIFLHGAEKLGLQPDECIVFEDAESGVDAAKTGGFHSIGIGPKERVGHADLRFDSMADATLFEIKSYFKDLF</sequence>
<dbReference type="Pfam" id="PF00702">
    <property type="entry name" value="Hydrolase"/>
    <property type="match status" value="1"/>
</dbReference>
<evidence type="ECO:0000256" key="5">
    <source>
        <dbReference type="PIRSR" id="PIRSR610972-4"/>
    </source>
</evidence>
<evidence type="ECO:0000313" key="6">
    <source>
        <dbReference type="EMBL" id="PRX55512.1"/>
    </source>
</evidence>
<dbReference type="GO" id="GO:0005975">
    <property type="term" value="P:carbohydrate metabolic process"/>
    <property type="evidence" value="ECO:0007669"/>
    <property type="project" value="InterPro"/>
</dbReference>
<keyword evidence="4" id="KW-0460">Magnesium</keyword>
<name>A0A2T0MDF1_9FLAO</name>
<dbReference type="NCBIfam" id="TIGR02009">
    <property type="entry name" value="PGMB-YQAB-SF"/>
    <property type="match status" value="1"/>
</dbReference>
<dbReference type="NCBIfam" id="TIGR01509">
    <property type="entry name" value="HAD-SF-IA-v3"/>
    <property type="match status" value="1"/>
</dbReference>
<dbReference type="PANTHER" id="PTHR18901">
    <property type="entry name" value="2-DEOXYGLUCOSE-6-PHOSPHATE PHOSPHATASE 2"/>
    <property type="match status" value="1"/>
</dbReference>
<dbReference type="EMBL" id="PVYX01000002">
    <property type="protein sequence ID" value="PRX55512.1"/>
    <property type="molecule type" value="Genomic_DNA"/>
</dbReference>
<organism evidence="6 7">
    <name type="scientific">Flagellimonas meridianipacifica</name>
    <dbReference type="NCBI Taxonomy" id="1080225"/>
    <lineage>
        <taxon>Bacteria</taxon>
        <taxon>Pseudomonadati</taxon>
        <taxon>Bacteroidota</taxon>
        <taxon>Flavobacteriia</taxon>
        <taxon>Flavobacteriales</taxon>
        <taxon>Flavobacteriaceae</taxon>
        <taxon>Flagellimonas</taxon>
    </lineage>
</organism>
<evidence type="ECO:0000256" key="2">
    <source>
        <dbReference type="PIRSR" id="PIRSR610972-1"/>
    </source>
</evidence>
<feature type="binding site" evidence="4">
    <location>
        <position position="223"/>
    </location>
    <ligand>
        <name>Mg(2+)</name>
        <dbReference type="ChEBI" id="CHEBI:18420"/>
    </ligand>
</feature>
<feature type="binding site" evidence="3">
    <location>
        <position position="129"/>
    </location>
    <ligand>
        <name>substrate</name>
    </ligand>
</feature>
<dbReference type="SUPFAM" id="SSF56784">
    <property type="entry name" value="HAD-like"/>
    <property type="match status" value="1"/>
</dbReference>
<dbReference type="InterPro" id="IPR023214">
    <property type="entry name" value="HAD_sf"/>
</dbReference>
<dbReference type="AlphaFoldDB" id="A0A2T0MDF1"/>
<comment type="cofactor">
    <cofactor evidence="4">
        <name>Mg(2+)</name>
        <dbReference type="ChEBI" id="CHEBI:18420"/>
    </cofactor>
    <text evidence="4">Binds 2 magnesium ions per subunit.</text>
</comment>
<dbReference type="InterPro" id="IPR006439">
    <property type="entry name" value="HAD-SF_hydro_IA"/>
</dbReference>
<feature type="binding site" evidence="3">
    <location>
        <begin position="62"/>
        <end position="64"/>
    </location>
    <ligand>
        <name>substrate</name>
    </ligand>
</feature>
<evidence type="ECO:0000256" key="4">
    <source>
        <dbReference type="PIRSR" id="PIRSR610972-3"/>
    </source>
</evidence>
<feature type="binding site" evidence="3">
    <location>
        <position position="78"/>
    </location>
    <ligand>
        <name>substrate</name>
    </ligand>
</feature>
<feature type="site" description="Important for catalytic activity and assists the phosphoryl transfer reaction to Asp8 by balancing charge and orienting the reacting groups" evidence="5">
    <location>
        <position position="167"/>
    </location>
</feature>
<feature type="binding site" evidence="3">
    <location>
        <begin position="167"/>
        <end position="171"/>
    </location>
    <ligand>
        <name>substrate</name>
    </ligand>
</feature>
<feature type="binding site" evidence="4">
    <location>
        <position position="222"/>
    </location>
    <ligand>
        <name>Mg(2+)</name>
        <dbReference type="ChEBI" id="CHEBI:18420"/>
    </ligand>
</feature>
<evidence type="ECO:0000256" key="1">
    <source>
        <dbReference type="ARBA" id="ARBA00006171"/>
    </source>
</evidence>
<feature type="binding site" evidence="4">
    <location>
        <position position="64"/>
    </location>
    <ligand>
        <name>Mg(2+)</name>
        <dbReference type="ChEBI" id="CHEBI:18420"/>
    </ligand>
</feature>
<reference evidence="6 7" key="1">
    <citation type="submission" date="2018-03" db="EMBL/GenBank/DDBJ databases">
        <title>Genomic Encyclopedia of Archaeal and Bacterial Type Strains, Phase II (KMG-II): from individual species to whole genera.</title>
        <authorList>
            <person name="Goeker M."/>
        </authorList>
    </citation>
    <scope>NUCLEOTIDE SEQUENCE [LARGE SCALE GENOMIC DNA]</scope>
    <source>
        <strain evidence="6 7">DSM 25027</strain>
    </source>
</reference>
<gene>
    <name evidence="6" type="ORF">CLV81_3925</name>
</gene>
<feature type="active site" description="Proton donor/acceptor" evidence="2">
    <location>
        <position position="64"/>
    </location>
</feature>
<dbReference type="InterPro" id="IPR010972">
    <property type="entry name" value="Beta-PGM"/>
</dbReference>
<dbReference type="CDD" id="cd02598">
    <property type="entry name" value="HAD_BPGM"/>
    <property type="match status" value="1"/>
</dbReference>
<feature type="site" description="Important for catalytic activity and assists the phosphoryl transfer reaction to Asp8 by balancing charge and orienting the reacting groups" evidence="5">
    <location>
        <position position="198"/>
    </location>
</feature>
<feature type="binding site" evidence="3">
    <location>
        <position position="198"/>
    </location>
    <ligand>
        <name>substrate</name>
    </ligand>
</feature>
<dbReference type="PANTHER" id="PTHR18901:SF38">
    <property type="entry name" value="PSEUDOURIDINE-5'-PHOSPHATASE"/>
    <property type="match status" value="1"/>
</dbReference>
<dbReference type="GO" id="GO:0008801">
    <property type="term" value="F:beta-phosphoglucomutase activity"/>
    <property type="evidence" value="ECO:0007669"/>
    <property type="project" value="InterPro"/>
</dbReference>
<dbReference type="InterPro" id="IPR036412">
    <property type="entry name" value="HAD-like_sf"/>
</dbReference>
<keyword evidence="7" id="KW-1185">Reference proteome</keyword>
<feature type="binding site" evidence="3">
    <location>
        <position position="105"/>
    </location>
    <ligand>
        <name>substrate</name>
    </ligand>
</feature>
<dbReference type="InterPro" id="IPR010976">
    <property type="entry name" value="B-phosphoglucomutase_hydrolase"/>
</dbReference>
<evidence type="ECO:0000313" key="7">
    <source>
        <dbReference type="Proteomes" id="UP000237640"/>
    </source>
</evidence>
<protein>
    <submittedName>
        <fullName evidence="6">Beta-phosphoglucomutase</fullName>
    </submittedName>
</protein>
<dbReference type="SFLD" id="SFLDG01129">
    <property type="entry name" value="C1.5:_HAD__Beta-PGM__Phosphata"/>
    <property type="match status" value="1"/>
</dbReference>
<dbReference type="Gene3D" id="1.10.150.240">
    <property type="entry name" value="Putative phosphatase, domain 2"/>
    <property type="match status" value="1"/>
</dbReference>
<dbReference type="Proteomes" id="UP000237640">
    <property type="component" value="Unassembled WGS sequence"/>
</dbReference>
<dbReference type="SFLD" id="SFLDG01135">
    <property type="entry name" value="C1.5.6:_HAD__Beta-PGM__Phospha"/>
    <property type="match status" value="1"/>
</dbReference>
<proteinExistence type="inferred from homology"/>
<feature type="active site" description="Nucleophile" evidence="2">
    <location>
        <position position="62"/>
    </location>
</feature>
<dbReference type="SFLD" id="SFLDS00003">
    <property type="entry name" value="Haloacid_Dehalogenase"/>
    <property type="match status" value="1"/>
</dbReference>
<comment type="caution">
    <text evidence="6">The sequence shown here is derived from an EMBL/GenBank/DDBJ whole genome shotgun (WGS) entry which is preliminary data.</text>
</comment>
<evidence type="ECO:0000256" key="3">
    <source>
        <dbReference type="PIRSR" id="PIRSR610972-2"/>
    </source>
</evidence>
<dbReference type="Gene3D" id="3.40.50.1000">
    <property type="entry name" value="HAD superfamily/HAD-like"/>
    <property type="match status" value="1"/>
</dbReference>
<dbReference type="GO" id="GO:0000287">
    <property type="term" value="F:magnesium ion binding"/>
    <property type="evidence" value="ECO:0007669"/>
    <property type="project" value="InterPro"/>
</dbReference>
<keyword evidence="4" id="KW-0479">Metal-binding</keyword>